<comment type="caution">
    <text evidence="1">The sequence shown here is derived from an EMBL/GenBank/DDBJ whole genome shotgun (WGS) entry which is preliminary data.</text>
</comment>
<dbReference type="EMBL" id="MU275916">
    <property type="protein sequence ID" value="KAI0046821.1"/>
    <property type="molecule type" value="Genomic_DNA"/>
</dbReference>
<gene>
    <name evidence="1" type="ORF">FA95DRAFT_1310226</name>
</gene>
<reference evidence="1" key="2">
    <citation type="journal article" date="2022" name="New Phytol.">
        <title>Evolutionary transition to the ectomycorrhizal habit in the genomes of a hyperdiverse lineage of mushroom-forming fungi.</title>
        <authorList>
            <person name="Looney B."/>
            <person name="Miyauchi S."/>
            <person name="Morin E."/>
            <person name="Drula E."/>
            <person name="Courty P.E."/>
            <person name="Kohler A."/>
            <person name="Kuo A."/>
            <person name="LaButti K."/>
            <person name="Pangilinan J."/>
            <person name="Lipzen A."/>
            <person name="Riley R."/>
            <person name="Andreopoulos W."/>
            <person name="He G."/>
            <person name="Johnson J."/>
            <person name="Nolan M."/>
            <person name="Tritt A."/>
            <person name="Barry K.W."/>
            <person name="Grigoriev I.V."/>
            <person name="Nagy L.G."/>
            <person name="Hibbett D."/>
            <person name="Henrissat B."/>
            <person name="Matheny P.B."/>
            <person name="Labbe J."/>
            <person name="Martin F.M."/>
        </authorList>
    </citation>
    <scope>NUCLEOTIDE SEQUENCE</scope>
    <source>
        <strain evidence="1">FP105234-sp</strain>
    </source>
</reference>
<evidence type="ECO:0000313" key="1">
    <source>
        <dbReference type="EMBL" id="KAI0046821.1"/>
    </source>
</evidence>
<evidence type="ECO:0000313" key="2">
    <source>
        <dbReference type="Proteomes" id="UP000814033"/>
    </source>
</evidence>
<accession>A0ACB8RSU9</accession>
<dbReference type="Proteomes" id="UP000814033">
    <property type="component" value="Unassembled WGS sequence"/>
</dbReference>
<keyword evidence="2" id="KW-1185">Reference proteome</keyword>
<proteinExistence type="predicted"/>
<reference evidence="1" key="1">
    <citation type="submission" date="2021-02" db="EMBL/GenBank/DDBJ databases">
        <authorList>
            <consortium name="DOE Joint Genome Institute"/>
            <person name="Ahrendt S."/>
            <person name="Looney B.P."/>
            <person name="Miyauchi S."/>
            <person name="Morin E."/>
            <person name="Drula E."/>
            <person name="Courty P.E."/>
            <person name="Chicoki N."/>
            <person name="Fauchery L."/>
            <person name="Kohler A."/>
            <person name="Kuo A."/>
            <person name="Labutti K."/>
            <person name="Pangilinan J."/>
            <person name="Lipzen A."/>
            <person name="Riley R."/>
            <person name="Andreopoulos W."/>
            <person name="He G."/>
            <person name="Johnson J."/>
            <person name="Barry K.W."/>
            <person name="Grigoriev I.V."/>
            <person name="Nagy L."/>
            <person name="Hibbett D."/>
            <person name="Henrissat B."/>
            <person name="Matheny P.B."/>
            <person name="Labbe J."/>
            <person name="Martin F."/>
        </authorList>
    </citation>
    <scope>NUCLEOTIDE SEQUENCE</scope>
    <source>
        <strain evidence="1">FP105234-sp</strain>
    </source>
</reference>
<sequence length="868" mass="96747">MSNIIHHPLVFSAINDAEVPEDVREVVRRLFELNGAECPHDVQPAVLDVVSLVEDRLIAEARAQAHLGSRASLISHILVVCINANGLPVLPLEHQYMALAGHKGGSESPELECFVPLLGMRRYCSSDQSDHSRAITPDEDDADSESSTPSLDDSDGVEAFTQETENDDVRGYIYHCPPPDPAIVMRERPRGPAAADSGRDTTLEDKARTPQDPDYHLFARAPTTPIAFCDLLLADTGRIHQAVSAALHQRRNLGVGGPVVGFAFSDEPFSHWLHVVVGWLEEADSSVVLPSVHVMHAEFSSTPQTGSFDLTNQDSVFALFEAVRNFDLAEFEFKVLKETPTQWRAGGTRFNGFGLKKQTDIAKWAENINATIPRQKDSLNDHVRDPVILARKLSDEIADFLRADPEFGNDGYLWLMDRGCSLESFLPTFRRNYDDLLAISKGNEKYDQSIIDLFRFYDDATRARWPKDWMDNTNTPGVPEELEDCLSELLTSAQRHSGIEEESVVQLLHQRFTHILRASQNTCPFMRPRGSQDASFYSSHEVLLEFAARENANAPLVCCSFNQKIRLPRNDCADKLFVTTLKSNSSIIIKHPQKMYLNLLALNEGLARWQFPRQRTAKQDRELAAKMRHDEHCIAWVTAGDNAAKMRKMRSPPVSVCDAILAVQIPFPSAVGERVTKVGLIIVDPAASPPLPAGATPSPKFSASGIAQSLLLPLLVVQHGGEYHETDVVGPAKLRMHLTAAVKFLAALDVFDFVVFGVISRGPLAIVPCAWAPSPDVDKVRHILDRDPRPRLTLFDSQPSDPVVQIFERSCRFFDLSTPDGAFDYAAFLTWVRVVHGRALLDRLDGREWATFLEERGDKFAQWAMEDD</sequence>
<protein>
    <submittedName>
        <fullName evidence="1">Uncharacterized protein</fullName>
    </submittedName>
</protein>
<organism evidence="1 2">
    <name type="scientific">Auriscalpium vulgare</name>
    <dbReference type="NCBI Taxonomy" id="40419"/>
    <lineage>
        <taxon>Eukaryota</taxon>
        <taxon>Fungi</taxon>
        <taxon>Dikarya</taxon>
        <taxon>Basidiomycota</taxon>
        <taxon>Agaricomycotina</taxon>
        <taxon>Agaricomycetes</taxon>
        <taxon>Russulales</taxon>
        <taxon>Auriscalpiaceae</taxon>
        <taxon>Auriscalpium</taxon>
    </lineage>
</organism>
<name>A0ACB8RSU9_9AGAM</name>